<dbReference type="InterPro" id="IPR017853">
    <property type="entry name" value="GH"/>
</dbReference>
<evidence type="ECO:0000256" key="1">
    <source>
        <dbReference type="ARBA" id="ARBA00010646"/>
    </source>
</evidence>
<dbReference type="PROSITE" id="PS51904">
    <property type="entry name" value="GLYCOSYL_HYDROL_F25_2"/>
    <property type="match status" value="1"/>
</dbReference>
<dbReference type="AlphaFoldDB" id="A0A0E3K403"/>
<reference evidence="4 5" key="1">
    <citation type="journal article" date="2015" name="J. Biotechnol.">
        <title>Complete genome sequence of a malodorant-producing acetogen, Clostridium scatologenes ATCC 25775(T).</title>
        <authorList>
            <person name="Zhu Z."/>
            <person name="Guo T."/>
            <person name="Zheng H."/>
            <person name="Song T."/>
            <person name="Ouyang P."/>
            <person name="Xie J."/>
        </authorList>
    </citation>
    <scope>NUCLEOTIDE SEQUENCE [LARGE SCALE GENOMIC DNA]</scope>
    <source>
        <strain evidence="4 5">ATCC 25775</strain>
    </source>
</reference>
<dbReference type="PANTHER" id="PTHR34135:SF2">
    <property type="entry name" value="LYSOZYME"/>
    <property type="match status" value="1"/>
</dbReference>
<proteinExistence type="inferred from homology"/>
<dbReference type="Pfam" id="PF01183">
    <property type="entry name" value="Glyco_hydro_25"/>
    <property type="match status" value="1"/>
</dbReference>
<dbReference type="InterPro" id="IPR018077">
    <property type="entry name" value="Glyco_hydro_fam25_subgr"/>
</dbReference>
<keyword evidence="5" id="KW-1185">Reference proteome</keyword>
<dbReference type="GO" id="GO:0003796">
    <property type="term" value="F:lysozyme activity"/>
    <property type="evidence" value="ECO:0007669"/>
    <property type="project" value="InterPro"/>
</dbReference>
<name>A0A0E3K403_CLOSL</name>
<keyword evidence="3" id="KW-0326">Glycosidase</keyword>
<dbReference type="STRING" id="1548.CSCA_4902"/>
<comment type="similarity">
    <text evidence="1">Belongs to the glycosyl hydrolase 25 family.</text>
</comment>
<protein>
    <submittedName>
        <fullName evidence="4">Cell wall hydrolase</fullName>
    </submittedName>
</protein>
<dbReference type="EMBL" id="CP009933">
    <property type="protein sequence ID" value="AKA72027.1"/>
    <property type="molecule type" value="Genomic_DNA"/>
</dbReference>
<gene>
    <name evidence="4" type="ORF">CSCA_4902</name>
</gene>
<dbReference type="Proteomes" id="UP000033115">
    <property type="component" value="Chromosome"/>
</dbReference>
<dbReference type="GO" id="GO:0016052">
    <property type="term" value="P:carbohydrate catabolic process"/>
    <property type="evidence" value="ECO:0007669"/>
    <property type="project" value="TreeGrafter"/>
</dbReference>
<dbReference type="RefSeq" id="WP_029162379.1">
    <property type="nucleotide sequence ID" value="NZ_CP009933.1"/>
</dbReference>
<evidence type="ECO:0000313" key="5">
    <source>
        <dbReference type="Proteomes" id="UP000033115"/>
    </source>
</evidence>
<dbReference type="KEGG" id="csq:CSCA_4902"/>
<dbReference type="HOGENOM" id="CLU_672132_0_0_9"/>
<keyword evidence="2 4" id="KW-0378">Hydrolase</keyword>
<evidence type="ECO:0000313" key="4">
    <source>
        <dbReference type="EMBL" id="AKA72027.1"/>
    </source>
</evidence>
<dbReference type="GO" id="GO:0016998">
    <property type="term" value="P:cell wall macromolecule catabolic process"/>
    <property type="evidence" value="ECO:0007669"/>
    <property type="project" value="InterPro"/>
</dbReference>
<evidence type="ECO:0000256" key="2">
    <source>
        <dbReference type="ARBA" id="ARBA00022801"/>
    </source>
</evidence>
<dbReference type="Gene3D" id="3.20.20.80">
    <property type="entry name" value="Glycosidases"/>
    <property type="match status" value="1"/>
</dbReference>
<dbReference type="InterPro" id="IPR002053">
    <property type="entry name" value="Glyco_hydro_25"/>
</dbReference>
<dbReference type="PANTHER" id="PTHR34135">
    <property type="entry name" value="LYSOZYME"/>
    <property type="match status" value="1"/>
</dbReference>
<organism evidence="4 5">
    <name type="scientific">Clostridium scatologenes</name>
    <dbReference type="NCBI Taxonomy" id="1548"/>
    <lineage>
        <taxon>Bacteria</taxon>
        <taxon>Bacillati</taxon>
        <taxon>Bacillota</taxon>
        <taxon>Clostridia</taxon>
        <taxon>Eubacteriales</taxon>
        <taxon>Clostridiaceae</taxon>
        <taxon>Clostridium</taxon>
    </lineage>
</organism>
<dbReference type="SMART" id="SM00641">
    <property type="entry name" value="Glyco_25"/>
    <property type="match status" value="1"/>
</dbReference>
<evidence type="ECO:0000256" key="3">
    <source>
        <dbReference type="ARBA" id="ARBA00023295"/>
    </source>
</evidence>
<dbReference type="GO" id="GO:0009253">
    <property type="term" value="P:peptidoglycan catabolic process"/>
    <property type="evidence" value="ECO:0007669"/>
    <property type="project" value="InterPro"/>
</dbReference>
<accession>A0A0E3K403</accession>
<sequence>MKGIDIYEGDNIQDWNDVKNAGIEVVIQKASQGTSHVDSLLQYRYPRIKDAGLKIGFYHFAQYNSTNPIAEAQHFLSTIAGLESDTVLWLDIEIDDKWDKQVAINYANTFIDYVRNQGHEIGIYTGDNFFHAYLENNIPSIPLWIASYGRQPNLYPDNASWQYTDQGQLNGIVGNVDLDYFIDNIFIGQETNRKKKIAPKYDETIPESIIYYQIPNMPFYFEKREDKGMGIHLDRGNYITINKGSISAYVNDNNGYGDSNVLIDVKENNFLTSKYDESVPDGNNYYQIPGTNFYFENREDGGLSIHMDRGNYITIRKGEIEIICNDNKGHYYYRTLIKANKTSPVKYEESIPKGINYYQIPNMNFYIEKRTDGGMGIHLDRGNYITINKGSISVFVNDNNGNNNIKKIL</sequence>
<dbReference type="SUPFAM" id="SSF51445">
    <property type="entry name" value="(Trans)glycosidases"/>
    <property type="match status" value="1"/>
</dbReference>